<proteinExistence type="predicted"/>
<feature type="region of interest" description="Disordered" evidence="1">
    <location>
        <begin position="193"/>
        <end position="270"/>
    </location>
</feature>
<gene>
    <name evidence="2" type="ORF">CONLIGDRAFT_644852</name>
</gene>
<organism evidence="2 3">
    <name type="scientific">Coniochaeta ligniaria NRRL 30616</name>
    <dbReference type="NCBI Taxonomy" id="1408157"/>
    <lineage>
        <taxon>Eukaryota</taxon>
        <taxon>Fungi</taxon>
        <taxon>Dikarya</taxon>
        <taxon>Ascomycota</taxon>
        <taxon>Pezizomycotina</taxon>
        <taxon>Sordariomycetes</taxon>
        <taxon>Sordariomycetidae</taxon>
        <taxon>Coniochaetales</taxon>
        <taxon>Coniochaetaceae</taxon>
        <taxon>Coniochaeta</taxon>
    </lineage>
</organism>
<keyword evidence="3" id="KW-1185">Reference proteome</keyword>
<feature type="compositionally biased region" description="Basic and acidic residues" evidence="1">
    <location>
        <begin position="235"/>
        <end position="244"/>
    </location>
</feature>
<accession>A0A1J7JLV9</accession>
<evidence type="ECO:0000256" key="1">
    <source>
        <dbReference type="SAM" id="MobiDB-lite"/>
    </source>
</evidence>
<dbReference type="AlphaFoldDB" id="A0A1J7JLV9"/>
<reference evidence="2 3" key="1">
    <citation type="submission" date="2016-10" db="EMBL/GenBank/DDBJ databases">
        <title>Draft genome sequence of Coniochaeta ligniaria NRRL30616, a lignocellulolytic fungus for bioabatement of inhibitors in plant biomass hydrolysates.</title>
        <authorList>
            <consortium name="DOE Joint Genome Institute"/>
            <person name="Jimenez D.J."/>
            <person name="Hector R.E."/>
            <person name="Riley R."/>
            <person name="Sun H."/>
            <person name="Grigoriev I.V."/>
            <person name="Van Elsas J.D."/>
            <person name="Nichols N.N."/>
        </authorList>
    </citation>
    <scope>NUCLEOTIDE SEQUENCE [LARGE SCALE GENOMIC DNA]</scope>
    <source>
        <strain evidence="2 3">NRRL 30616</strain>
    </source>
</reference>
<sequence length="349" mass="40131">MAFNGPYFVLGLDFEGLPPSEPMKRCLEAQHPMSLDKSPRSLHHIIENNVLMVFGMINYYDHFWDHPKFLHMVAADLEWDHDVCEAIVTRYERARHRFLKAPQGRYMPPKASDIAVRICHLIDNWRLRSIHNWPMTDERRRFIKTTRLEWRHIVETTPEQIIWHSPPRPLINPVDCDWMDPLAVQAAPYVRVEAEPRQRPRPPPARVLAGDRGRSRSPPAPISDSLHNRYRTRSPRRDVEDKGTPEQGQSNLHRGRENLKHKDGADIMSEVVRDDGPVGIEQDMTTLRIGQGLDRDQAPEEQKGPVTAALVKVTDEIKKMKPSDEYDNIVKLLEAATALAAMIDGRAGK</sequence>
<dbReference type="InParanoid" id="A0A1J7JLV9"/>
<protein>
    <submittedName>
        <fullName evidence="2">Uncharacterized protein</fullName>
    </submittedName>
</protein>
<feature type="compositionally biased region" description="Basic and acidic residues" evidence="1">
    <location>
        <begin position="254"/>
        <end position="270"/>
    </location>
</feature>
<dbReference type="EMBL" id="KV875098">
    <property type="protein sequence ID" value="OIW28690.1"/>
    <property type="molecule type" value="Genomic_DNA"/>
</dbReference>
<evidence type="ECO:0000313" key="3">
    <source>
        <dbReference type="Proteomes" id="UP000182658"/>
    </source>
</evidence>
<evidence type="ECO:0000313" key="2">
    <source>
        <dbReference type="EMBL" id="OIW28690.1"/>
    </source>
</evidence>
<name>A0A1J7JLV9_9PEZI</name>
<dbReference type="Proteomes" id="UP000182658">
    <property type="component" value="Unassembled WGS sequence"/>
</dbReference>